<organism evidence="1 2">
    <name type="scientific">Azotobacter vinelandii (strain DJ / ATCC BAA-1303)</name>
    <dbReference type="NCBI Taxonomy" id="322710"/>
    <lineage>
        <taxon>Bacteria</taxon>
        <taxon>Pseudomonadati</taxon>
        <taxon>Pseudomonadota</taxon>
        <taxon>Gammaproteobacteria</taxon>
        <taxon>Pseudomonadales</taxon>
        <taxon>Pseudomonadaceae</taxon>
        <taxon>Azotobacter</taxon>
    </lineage>
</organism>
<dbReference type="Proteomes" id="UP000002424">
    <property type="component" value="Chromosome"/>
</dbReference>
<gene>
    <name evidence="1" type="ordered locus">Avin_14400</name>
</gene>
<dbReference type="EMBL" id="CP001157">
    <property type="protein sequence ID" value="ACO77656.1"/>
    <property type="molecule type" value="Genomic_DNA"/>
</dbReference>
<dbReference type="EnsemblBacteria" id="ACO77656">
    <property type="protein sequence ID" value="ACO77656"/>
    <property type="gene ID" value="Avin_14400"/>
</dbReference>
<protein>
    <submittedName>
        <fullName evidence="1">Uncharacterized protein</fullName>
    </submittedName>
</protein>
<evidence type="ECO:0000313" key="2">
    <source>
        <dbReference type="Proteomes" id="UP000002424"/>
    </source>
</evidence>
<sequence length="30" mass="3484">MDEENKVIWTVLLVLSDDSFGYRARGERSP</sequence>
<evidence type="ECO:0000313" key="1">
    <source>
        <dbReference type="EMBL" id="ACO77656.1"/>
    </source>
</evidence>
<dbReference type="STRING" id="322710.Avin_14400"/>
<reference evidence="1 2" key="1">
    <citation type="journal article" date="2009" name="J. Bacteriol.">
        <title>Genome sequence of Azotobacter vinelandii, an obligate aerobe specialized to support diverse anaerobic metabolic processes.</title>
        <authorList>
            <person name="Setubal J.C."/>
            <person name="dos Santos P."/>
            <person name="Goldman B.S."/>
            <person name="Ertesvag H."/>
            <person name="Espin G."/>
            <person name="Rubio L.M."/>
            <person name="Valla S."/>
            <person name="Almeida N.F."/>
            <person name="Balasubramanian D."/>
            <person name="Cromes L."/>
            <person name="Curatti L."/>
            <person name="Du Z."/>
            <person name="Godsy E."/>
            <person name="Goodner B."/>
            <person name="Hellner-Burris K."/>
            <person name="Hernandez J.A."/>
            <person name="Houmiel K."/>
            <person name="Imperial J."/>
            <person name="Kennedy C."/>
            <person name="Larson T.J."/>
            <person name="Latreille P."/>
            <person name="Ligon L.S."/>
            <person name="Lu J."/>
            <person name="Maerk M."/>
            <person name="Miller N.M."/>
            <person name="Norton S."/>
            <person name="O'Carroll I.P."/>
            <person name="Paulsen I."/>
            <person name="Raulfs E.C."/>
            <person name="Roemer R."/>
            <person name="Rosser J."/>
            <person name="Segura D."/>
            <person name="Slater S."/>
            <person name="Stricklin S.L."/>
            <person name="Studholme D.J."/>
            <person name="Sun J."/>
            <person name="Viana C.J."/>
            <person name="Wallin E."/>
            <person name="Wang B."/>
            <person name="Wheeler C."/>
            <person name="Zhu H."/>
            <person name="Dean D.R."/>
            <person name="Dixon R."/>
            <person name="Wood D."/>
        </authorList>
    </citation>
    <scope>NUCLEOTIDE SEQUENCE [LARGE SCALE GENOMIC DNA]</scope>
    <source>
        <strain evidence="2">DJ / ATCC BAA-1303</strain>
    </source>
</reference>
<dbReference type="AlphaFoldDB" id="C1DQY3"/>
<name>C1DQY3_AZOVD</name>
<dbReference type="KEGG" id="avn:Avin_14400"/>
<dbReference type="HOGENOM" id="CLU_3401893_0_0_6"/>
<keyword evidence="2" id="KW-1185">Reference proteome</keyword>
<proteinExistence type="predicted"/>
<accession>C1DQY3</accession>